<name>A0A0S4JEI5_BODSA</name>
<dbReference type="GO" id="GO:0003676">
    <property type="term" value="F:nucleic acid binding"/>
    <property type="evidence" value="ECO:0007669"/>
    <property type="project" value="InterPro"/>
</dbReference>
<gene>
    <name evidence="4" type="ORF">BSAL_01720</name>
</gene>
<accession>A0A0S4JEI5</accession>
<dbReference type="InterPro" id="IPR036875">
    <property type="entry name" value="Znf_CCHC_sf"/>
</dbReference>
<keyword evidence="5" id="KW-1185">Reference proteome</keyword>
<reference evidence="5" key="1">
    <citation type="submission" date="2015-09" db="EMBL/GenBank/DDBJ databases">
        <authorList>
            <consortium name="Pathogen Informatics"/>
        </authorList>
    </citation>
    <scope>NUCLEOTIDE SEQUENCE [LARGE SCALE GENOMIC DNA]</scope>
    <source>
        <strain evidence="5">Lake Konstanz</strain>
    </source>
</reference>
<dbReference type="GO" id="GO:0008270">
    <property type="term" value="F:zinc ion binding"/>
    <property type="evidence" value="ECO:0007669"/>
    <property type="project" value="UniProtKB-KW"/>
</dbReference>
<dbReference type="SUPFAM" id="SSF57756">
    <property type="entry name" value="Retrovirus zinc finger-like domains"/>
    <property type="match status" value="1"/>
</dbReference>
<evidence type="ECO:0000313" key="4">
    <source>
        <dbReference type="EMBL" id="CUG88581.1"/>
    </source>
</evidence>
<keyword evidence="1" id="KW-0863">Zinc-finger</keyword>
<keyword evidence="1" id="KW-0862">Zinc</keyword>
<dbReference type="EMBL" id="CYKH01001654">
    <property type="protein sequence ID" value="CUG88581.1"/>
    <property type="molecule type" value="Genomic_DNA"/>
</dbReference>
<organism evidence="4 5">
    <name type="scientific">Bodo saltans</name>
    <name type="common">Flagellated protozoan</name>
    <dbReference type="NCBI Taxonomy" id="75058"/>
    <lineage>
        <taxon>Eukaryota</taxon>
        <taxon>Discoba</taxon>
        <taxon>Euglenozoa</taxon>
        <taxon>Kinetoplastea</taxon>
        <taxon>Metakinetoplastina</taxon>
        <taxon>Eubodonida</taxon>
        <taxon>Bodonidae</taxon>
        <taxon>Bodo</taxon>
    </lineage>
</organism>
<dbReference type="PROSITE" id="PS50158">
    <property type="entry name" value="ZF_CCHC"/>
    <property type="match status" value="1"/>
</dbReference>
<feature type="region of interest" description="Disordered" evidence="2">
    <location>
        <begin position="1"/>
        <end position="35"/>
    </location>
</feature>
<evidence type="ECO:0000259" key="3">
    <source>
        <dbReference type="PROSITE" id="PS50158"/>
    </source>
</evidence>
<keyword evidence="1" id="KW-0479">Metal-binding</keyword>
<evidence type="ECO:0000256" key="2">
    <source>
        <dbReference type="SAM" id="MobiDB-lite"/>
    </source>
</evidence>
<evidence type="ECO:0000256" key="1">
    <source>
        <dbReference type="PROSITE-ProRule" id="PRU00047"/>
    </source>
</evidence>
<dbReference type="Gene3D" id="4.10.60.10">
    <property type="entry name" value="Zinc finger, CCHC-type"/>
    <property type="match status" value="1"/>
</dbReference>
<feature type="domain" description="CCHC-type" evidence="3">
    <location>
        <begin position="223"/>
        <end position="238"/>
    </location>
</feature>
<dbReference type="OrthoDB" id="3863715at2759"/>
<protein>
    <submittedName>
        <fullName evidence="4">Zinc finger protein, putative</fullName>
    </submittedName>
</protein>
<dbReference type="InterPro" id="IPR001878">
    <property type="entry name" value="Znf_CCHC"/>
</dbReference>
<sequence length="246" mass="26401">MVKSVAEGVAEGMRAARDEPSYPSVTQLEDKASADTRQLRKAMEGLIGTEERPFLGGALYIAVTGRTTSEALREVIRLVRDKTPEHDNILQMFVSAGNRTTPGCMVGDEDHHQAARWGSRVVLRELAEAFMCEILVHKGFGRADAEQRIALVRGAVTESSTDALALLLIGSTRNAPRIEGPKVATSQPAAGNGGVGGTATRFIAKAYTQPLPPAGKSGGTMTCFQCHQAGHLKRQCPQLVRRPGKR</sequence>
<dbReference type="AlphaFoldDB" id="A0A0S4JEI5"/>
<evidence type="ECO:0000313" key="5">
    <source>
        <dbReference type="Proteomes" id="UP000051952"/>
    </source>
</evidence>
<dbReference type="Proteomes" id="UP000051952">
    <property type="component" value="Unassembled WGS sequence"/>
</dbReference>
<dbReference type="VEuPathDB" id="TriTrypDB:BSAL_01720"/>
<dbReference type="SMART" id="SM00343">
    <property type="entry name" value="ZnF_C2HC"/>
    <property type="match status" value="1"/>
</dbReference>
<proteinExistence type="predicted"/>